<reference evidence="1 2" key="1">
    <citation type="submission" date="2021-08" db="EMBL/GenBank/DDBJ databases">
        <authorList>
            <person name="Peeters C."/>
        </authorList>
    </citation>
    <scope>NUCLEOTIDE SEQUENCE [LARGE SCALE GENOMIC DNA]</scope>
    <source>
        <strain evidence="1 2">LMG 21510</strain>
    </source>
</reference>
<dbReference type="RefSeq" id="WP_224039981.1">
    <property type="nucleotide sequence ID" value="NZ_CAJZAH010000001.1"/>
</dbReference>
<sequence length="230" mass="25620">MSFAIPSFANPLAFALPSPRPLALRIDVELDQVEFDREFQTLYDRMQRRGDCLYDMPALELDMPGLVLRVREADGEFYVYVEDRLRQRLAGYTVFNRLIELNRRADRYFRAPHSRFAAPYRRRGLATAIYRCALDAGLCLLSGARQSPAAHALWASLSGQYPRGYADLGGCGDKTPAYLGETVQEDVLQRLSTRMLLLGRGWTIDALVAAAAMRCHGRGGPTAGTAAASR</sequence>
<protein>
    <recommendedName>
        <fullName evidence="3">N-acetyltransferase</fullName>
    </recommendedName>
</protein>
<evidence type="ECO:0000313" key="2">
    <source>
        <dbReference type="Proteomes" id="UP000721236"/>
    </source>
</evidence>
<evidence type="ECO:0008006" key="3">
    <source>
        <dbReference type="Google" id="ProtNLM"/>
    </source>
</evidence>
<name>A0ABM8WKZ3_9BURK</name>
<gene>
    <name evidence="1" type="ORF">LMG21510_00943</name>
</gene>
<evidence type="ECO:0000313" key="1">
    <source>
        <dbReference type="EMBL" id="CAG9168054.1"/>
    </source>
</evidence>
<organism evidence="1 2">
    <name type="scientific">Cupriavidus respiraculi</name>
    <dbReference type="NCBI Taxonomy" id="195930"/>
    <lineage>
        <taxon>Bacteria</taxon>
        <taxon>Pseudomonadati</taxon>
        <taxon>Pseudomonadota</taxon>
        <taxon>Betaproteobacteria</taxon>
        <taxon>Burkholderiales</taxon>
        <taxon>Burkholderiaceae</taxon>
        <taxon>Cupriavidus</taxon>
    </lineage>
</organism>
<accession>A0ABM8WKZ3</accession>
<proteinExistence type="predicted"/>
<comment type="caution">
    <text evidence="1">The sequence shown here is derived from an EMBL/GenBank/DDBJ whole genome shotgun (WGS) entry which is preliminary data.</text>
</comment>
<dbReference type="EMBL" id="CAJZAH010000001">
    <property type="protein sequence ID" value="CAG9168054.1"/>
    <property type="molecule type" value="Genomic_DNA"/>
</dbReference>
<keyword evidence="2" id="KW-1185">Reference proteome</keyword>
<dbReference type="Proteomes" id="UP000721236">
    <property type="component" value="Unassembled WGS sequence"/>
</dbReference>